<proteinExistence type="predicted"/>
<name>A0A6J5L5K4_9CAUD</name>
<accession>A0A6J5L5K4</accession>
<protein>
    <submittedName>
        <fullName evidence="1">Uncharacterized protein</fullName>
    </submittedName>
</protein>
<reference evidence="1" key="1">
    <citation type="submission" date="2020-04" db="EMBL/GenBank/DDBJ databases">
        <authorList>
            <person name="Chiriac C."/>
            <person name="Salcher M."/>
            <person name="Ghai R."/>
            <person name="Kavagutti S V."/>
        </authorList>
    </citation>
    <scope>NUCLEOTIDE SEQUENCE</scope>
</reference>
<gene>
    <name evidence="1" type="ORF">UFOVP117_63</name>
</gene>
<sequence>MEYGQRQFMIFGTSELPLIDFTQVLETSIDTVRKSVDETKTFIKWNGDVVPSSVDSLTTKEGPYTYEEILDILQGPEWTPVEPIV</sequence>
<evidence type="ECO:0000313" key="1">
    <source>
        <dbReference type="EMBL" id="CAB4129674.1"/>
    </source>
</evidence>
<organism evidence="1">
    <name type="scientific">uncultured Caudovirales phage</name>
    <dbReference type="NCBI Taxonomy" id="2100421"/>
    <lineage>
        <taxon>Viruses</taxon>
        <taxon>Duplodnaviria</taxon>
        <taxon>Heunggongvirae</taxon>
        <taxon>Uroviricota</taxon>
        <taxon>Caudoviricetes</taxon>
        <taxon>Peduoviridae</taxon>
        <taxon>Maltschvirus</taxon>
        <taxon>Maltschvirus maltsch</taxon>
    </lineage>
</organism>
<dbReference type="EMBL" id="LR796235">
    <property type="protein sequence ID" value="CAB4129674.1"/>
    <property type="molecule type" value="Genomic_DNA"/>
</dbReference>